<reference evidence="1 2" key="1">
    <citation type="journal article" date="2019" name="Sci. Rep.">
        <title>Orb-weaving spider Araneus ventricosus genome elucidates the spidroin gene catalogue.</title>
        <authorList>
            <person name="Kono N."/>
            <person name="Nakamura H."/>
            <person name="Ohtoshi R."/>
            <person name="Moran D.A.P."/>
            <person name="Shinohara A."/>
            <person name="Yoshida Y."/>
            <person name="Fujiwara M."/>
            <person name="Mori M."/>
            <person name="Tomita M."/>
            <person name="Arakawa K."/>
        </authorList>
    </citation>
    <scope>NUCLEOTIDE SEQUENCE [LARGE SCALE GENOMIC DNA]</scope>
</reference>
<evidence type="ECO:0008006" key="3">
    <source>
        <dbReference type="Google" id="ProtNLM"/>
    </source>
</evidence>
<proteinExistence type="predicted"/>
<comment type="caution">
    <text evidence="1">The sequence shown here is derived from an EMBL/GenBank/DDBJ whole genome shotgun (WGS) entry which is preliminary data.</text>
</comment>
<dbReference type="AlphaFoldDB" id="A0A4Y2L7J4"/>
<organism evidence="1 2">
    <name type="scientific">Araneus ventricosus</name>
    <name type="common">Orbweaver spider</name>
    <name type="synonym">Epeira ventricosa</name>
    <dbReference type="NCBI Taxonomy" id="182803"/>
    <lineage>
        <taxon>Eukaryota</taxon>
        <taxon>Metazoa</taxon>
        <taxon>Ecdysozoa</taxon>
        <taxon>Arthropoda</taxon>
        <taxon>Chelicerata</taxon>
        <taxon>Arachnida</taxon>
        <taxon>Araneae</taxon>
        <taxon>Araneomorphae</taxon>
        <taxon>Entelegynae</taxon>
        <taxon>Araneoidea</taxon>
        <taxon>Araneidae</taxon>
        <taxon>Araneus</taxon>
    </lineage>
</organism>
<evidence type="ECO:0000313" key="1">
    <source>
        <dbReference type="EMBL" id="GBN10180.1"/>
    </source>
</evidence>
<gene>
    <name evidence="1" type="ORF">AVEN_159996_1</name>
</gene>
<dbReference type="EMBL" id="BGPR01005439">
    <property type="protein sequence ID" value="GBN10180.1"/>
    <property type="molecule type" value="Genomic_DNA"/>
</dbReference>
<protein>
    <recommendedName>
        <fullName evidence="3">Retrotransposon gag domain-containing protein</fullName>
    </recommendedName>
</protein>
<name>A0A4Y2L7J4_ARAVE</name>
<accession>A0A4Y2L7J4</accession>
<evidence type="ECO:0000313" key="2">
    <source>
        <dbReference type="Proteomes" id="UP000499080"/>
    </source>
</evidence>
<dbReference type="Proteomes" id="UP000499080">
    <property type="component" value="Unassembled WGS sequence"/>
</dbReference>
<sequence length="241" mass="26825">MMDLACSRFAYAAVAGWNRVSSLNPFSFEAETLSSSHRLPRNLRRKGCQGVLFENDFAGRNIKNPSLLSTIPNLNGNNAGEFFRVLEETAILGQWSKPQLIAIGKLKLEGRARCFYDACLMESERVRDFASRIEGLAHKSFNGSDVGASGMSEELREKMLLFQFTAEEMGPHINPPINMPLGTSENPSSYPATSYPPILGAPSPWPTGMRRPTRLTAFNWMSHAQWASAEESRLLSLHVTR</sequence>
<keyword evidence="2" id="KW-1185">Reference proteome</keyword>